<dbReference type="Proteomes" id="UP000180253">
    <property type="component" value="Unassembled WGS sequence"/>
</dbReference>
<proteinExistence type="predicted"/>
<accession>A0A1S1N5A5</accession>
<gene>
    <name evidence="2" type="ORF">BIW53_06525</name>
</gene>
<evidence type="ECO:0000313" key="3">
    <source>
        <dbReference type="Proteomes" id="UP000180253"/>
    </source>
</evidence>
<name>A0A1S1N5A5_9GAMM</name>
<dbReference type="PRINTS" id="PR00111">
    <property type="entry name" value="ABHYDROLASE"/>
</dbReference>
<protein>
    <recommendedName>
        <fullName evidence="1">AB hydrolase-1 domain-containing protein</fullName>
    </recommendedName>
</protein>
<feature type="domain" description="AB hydrolase-1" evidence="1">
    <location>
        <begin position="35"/>
        <end position="211"/>
    </location>
</feature>
<organism evidence="2 3">
    <name type="scientific">Pseudoalteromonas byunsanensis</name>
    <dbReference type="NCBI Taxonomy" id="327939"/>
    <lineage>
        <taxon>Bacteria</taxon>
        <taxon>Pseudomonadati</taxon>
        <taxon>Pseudomonadota</taxon>
        <taxon>Gammaproteobacteria</taxon>
        <taxon>Alteromonadales</taxon>
        <taxon>Pseudoalteromonadaceae</taxon>
        <taxon>Pseudoalteromonas</taxon>
    </lineage>
</organism>
<dbReference type="AlphaFoldDB" id="A0A1S1N5A5"/>
<sequence>MVPGTQCNQRLWERLVPLLDGEIQSNHVAIERCATHAQMLAEIDRALSLGGHLLGFSMGGYLALQYALEHPNKVHSLVLLASSALGLSDDEKQVRKGMLDFLQTHTYQGMSSARIRQFVSQQRWQDHELHSVIKDMDKSLGGATLLRQIQETSWRQDLSLLLAELKCKVLIIGGRQDQKVPQEDLQAMTKQLSNAELLWLDDCGHMLPLEQPQALAQILNQFYLGQIR</sequence>
<evidence type="ECO:0000313" key="2">
    <source>
        <dbReference type="EMBL" id="OHU96402.1"/>
    </source>
</evidence>
<evidence type="ECO:0000259" key="1">
    <source>
        <dbReference type="Pfam" id="PF00561"/>
    </source>
</evidence>
<dbReference type="SUPFAM" id="SSF53474">
    <property type="entry name" value="alpha/beta-Hydrolases"/>
    <property type="match status" value="1"/>
</dbReference>
<reference evidence="2 3" key="1">
    <citation type="submission" date="2016-10" db="EMBL/GenBank/DDBJ databases">
        <title>Pseudoalteromonas amylolytica sp. nov., isolated from the surface seawater.</title>
        <authorList>
            <person name="Wu Y.-H."/>
            <person name="Cheng H."/>
            <person name="Jin X.-B."/>
            <person name="Wang C.-S."/>
            <person name="Xu X.-W."/>
        </authorList>
    </citation>
    <scope>NUCLEOTIDE SEQUENCE [LARGE SCALE GENOMIC DNA]</scope>
    <source>
        <strain evidence="2 3">JCM 12483</strain>
    </source>
</reference>
<dbReference type="InterPro" id="IPR050266">
    <property type="entry name" value="AB_hydrolase_sf"/>
</dbReference>
<dbReference type="STRING" id="327939.BIW53_06525"/>
<dbReference type="InterPro" id="IPR029058">
    <property type="entry name" value="AB_hydrolase_fold"/>
</dbReference>
<comment type="caution">
    <text evidence="2">The sequence shown here is derived from an EMBL/GenBank/DDBJ whole genome shotgun (WGS) entry which is preliminary data.</text>
</comment>
<dbReference type="EMBL" id="MNAN01000027">
    <property type="protein sequence ID" value="OHU96402.1"/>
    <property type="molecule type" value="Genomic_DNA"/>
</dbReference>
<dbReference type="Gene3D" id="3.40.50.1820">
    <property type="entry name" value="alpha/beta hydrolase"/>
    <property type="match status" value="1"/>
</dbReference>
<dbReference type="PANTHER" id="PTHR43798">
    <property type="entry name" value="MONOACYLGLYCEROL LIPASE"/>
    <property type="match status" value="1"/>
</dbReference>
<dbReference type="InterPro" id="IPR000073">
    <property type="entry name" value="AB_hydrolase_1"/>
</dbReference>
<keyword evidence="3" id="KW-1185">Reference proteome</keyword>
<dbReference type="Pfam" id="PF00561">
    <property type="entry name" value="Abhydrolase_1"/>
    <property type="match status" value="1"/>
</dbReference>